<feature type="domain" description="Solute-binding protein family 5" evidence="6">
    <location>
        <begin position="77"/>
        <end position="463"/>
    </location>
</feature>
<dbReference type="Proteomes" id="UP001549037">
    <property type="component" value="Unassembled WGS sequence"/>
</dbReference>
<gene>
    <name evidence="7" type="ORF">ABID28_000519</name>
</gene>
<evidence type="ECO:0000256" key="2">
    <source>
        <dbReference type="ARBA" id="ARBA00005695"/>
    </source>
</evidence>
<evidence type="ECO:0000259" key="6">
    <source>
        <dbReference type="Pfam" id="PF00496"/>
    </source>
</evidence>
<dbReference type="InterPro" id="IPR030678">
    <property type="entry name" value="Peptide/Ni-bd"/>
</dbReference>
<evidence type="ECO:0000256" key="4">
    <source>
        <dbReference type="ARBA" id="ARBA00022729"/>
    </source>
</evidence>
<protein>
    <submittedName>
        <fullName evidence="7">Oligopeptide transport system substrate-binding protein</fullName>
    </submittedName>
</protein>
<dbReference type="SUPFAM" id="SSF53850">
    <property type="entry name" value="Periplasmic binding protein-like II"/>
    <property type="match status" value="1"/>
</dbReference>
<dbReference type="EMBL" id="JBEPLN010000006">
    <property type="protein sequence ID" value="MET3633884.1"/>
    <property type="molecule type" value="Genomic_DNA"/>
</dbReference>
<comment type="subcellular location">
    <subcellularLocation>
        <location evidence="1">Cell envelope</location>
    </subcellularLocation>
</comment>
<dbReference type="PROSITE" id="PS51257">
    <property type="entry name" value="PROKAR_LIPOPROTEIN"/>
    <property type="match status" value="1"/>
</dbReference>
<proteinExistence type="inferred from homology"/>
<evidence type="ECO:0000313" key="8">
    <source>
        <dbReference type="Proteomes" id="UP001549037"/>
    </source>
</evidence>
<dbReference type="InterPro" id="IPR000914">
    <property type="entry name" value="SBP_5_dom"/>
</dbReference>
<dbReference type="Gene3D" id="3.40.190.10">
    <property type="entry name" value="Periplasmic binding protein-like II"/>
    <property type="match status" value="1"/>
</dbReference>
<feature type="signal peptide" evidence="5">
    <location>
        <begin position="1"/>
        <end position="24"/>
    </location>
</feature>
<comment type="similarity">
    <text evidence="2">Belongs to the bacterial solute-binding protein 5 family.</text>
</comment>
<sequence>MGLKPNLKKVSLGLLTTVTVMTLAACGNSQTSDDKALNVALTSEVTTLDISKQTDTIVGTILGNTGSNLLRVDDKGELVPDLAEKLDISEDGLTYTATLRDGLKWSDGSDLTAEDFVYSWQRILDPKTASQSAYLAVESNIKNAKEINEGTITDLSQLGVKAEGNKVIFTLTSPTPQMKYFLAFSSFLPQKKSFVEKEGDKYGTTSEHQLYSGPYVFEGWNGTNNEFKFVKNKNYWNADQVKTETVNLEVIKKPETAVQKYKQGQLDFANISSTPSLYKANAKDANLVDVPEATSAYLEYNQTGTNKALANKKIRQALNLATNRETFVETVVPTGSRPATGLAPYGLATVGGKDLSELVAPGYTYDLAEAKKLFEEGLKEIGESKVSLTITADSDSAVAKSALTYLQGAWEKAFSGLTIETKFVPLKQRLEDASKQNFDIIFSLWMGDYPEGSTFYGIFAKGAYYNSGQFDNVAYNQAYQEAITTNALNPEKAVENYKAAEKALMDEANFNPLFFRGSKALQNPDLTGVVRHTTGLPLDLTYAYKK</sequence>
<organism evidence="7 8">
    <name type="scientific">Streptococcus porcorum</name>
    <dbReference type="NCBI Taxonomy" id="701526"/>
    <lineage>
        <taxon>Bacteria</taxon>
        <taxon>Bacillati</taxon>
        <taxon>Bacillota</taxon>
        <taxon>Bacilli</taxon>
        <taxon>Lactobacillales</taxon>
        <taxon>Streptococcaceae</taxon>
        <taxon>Streptococcus</taxon>
    </lineage>
</organism>
<evidence type="ECO:0000256" key="5">
    <source>
        <dbReference type="SAM" id="SignalP"/>
    </source>
</evidence>
<dbReference type="InterPro" id="IPR039424">
    <property type="entry name" value="SBP_5"/>
</dbReference>
<evidence type="ECO:0000256" key="1">
    <source>
        <dbReference type="ARBA" id="ARBA00004196"/>
    </source>
</evidence>
<dbReference type="CDD" id="cd08504">
    <property type="entry name" value="PBP2_OppA"/>
    <property type="match status" value="1"/>
</dbReference>
<name>A0ABV2JDN4_9STRE</name>
<comment type="caution">
    <text evidence="7">The sequence shown here is derived from an EMBL/GenBank/DDBJ whole genome shotgun (WGS) entry which is preliminary data.</text>
</comment>
<keyword evidence="8" id="KW-1185">Reference proteome</keyword>
<reference evidence="7 8" key="1">
    <citation type="submission" date="2024-06" db="EMBL/GenBank/DDBJ databases">
        <title>Genomic Encyclopedia of Type Strains, Phase IV (KMG-IV): sequencing the most valuable type-strain genomes for metagenomic binning, comparative biology and taxonomic classification.</title>
        <authorList>
            <person name="Goeker M."/>
        </authorList>
    </citation>
    <scope>NUCLEOTIDE SEQUENCE [LARGE SCALE GENOMIC DNA]</scope>
    <source>
        <strain evidence="7 8">DSM 28302</strain>
    </source>
</reference>
<keyword evidence="3" id="KW-0813">Transport</keyword>
<dbReference type="PANTHER" id="PTHR30290">
    <property type="entry name" value="PERIPLASMIC BINDING COMPONENT OF ABC TRANSPORTER"/>
    <property type="match status" value="1"/>
</dbReference>
<evidence type="ECO:0000256" key="3">
    <source>
        <dbReference type="ARBA" id="ARBA00022448"/>
    </source>
</evidence>
<accession>A0ABV2JDN4</accession>
<feature type="chain" id="PRO_5045964404" evidence="5">
    <location>
        <begin position="25"/>
        <end position="546"/>
    </location>
</feature>
<dbReference type="PIRSF" id="PIRSF002741">
    <property type="entry name" value="MppA"/>
    <property type="match status" value="1"/>
</dbReference>
<dbReference type="Pfam" id="PF00496">
    <property type="entry name" value="SBP_bac_5"/>
    <property type="match status" value="1"/>
</dbReference>
<dbReference type="Gene3D" id="3.10.105.10">
    <property type="entry name" value="Dipeptide-binding Protein, Domain 3"/>
    <property type="match status" value="1"/>
</dbReference>
<evidence type="ECO:0000313" key="7">
    <source>
        <dbReference type="EMBL" id="MET3633884.1"/>
    </source>
</evidence>
<keyword evidence="4 5" id="KW-0732">Signal</keyword>
<dbReference type="PANTHER" id="PTHR30290:SF10">
    <property type="entry name" value="PERIPLASMIC OLIGOPEPTIDE-BINDING PROTEIN-RELATED"/>
    <property type="match status" value="1"/>
</dbReference>
<dbReference type="Gene3D" id="3.90.76.10">
    <property type="entry name" value="Dipeptide-binding Protein, Domain 1"/>
    <property type="match status" value="1"/>
</dbReference>